<keyword evidence="3 6" id="KW-0812">Transmembrane</keyword>
<dbReference type="InterPro" id="IPR011701">
    <property type="entry name" value="MFS"/>
</dbReference>
<feature type="transmembrane region" description="Helical" evidence="6">
    <location>
        <begin position="202"/>
        <end position="219"/>
    </location>
</feature>
<accession>A0ABQ6INY6</accession>
<evidence type="ECO:0000256" key="4">
    <source>
        <dbReference type="ARBA" id="ARBA00022989"/>
    </source>
</evidence>
<feature type="transmembrane region" description="Helical" evidence="6">
    <location>
        <begin position="115"/>
        <end position="136"/>
    </location>
</feature>
<comment type="subcellular location">
    <subcellularLocation>
        <location evidence="1">Cell membrane</location>
        <topology evidence="1">Multi-pass membrane protein</topology>
    </subcellularLocation>
</comment>
<evidence type="ECO:0000256" key="1">
    <source>
        <dbReference type="ARBA" id="ARBA00004651"/>
    </source>
</evidence>
<keyword evidence="5 6" id="KW-0472">Membrane</keyword>
<protein>
    <recommendedName>
        <fullName evidence="9">Major facilitator superfamily (MFS) profile domain-containing protein</fullName>
    </recommendedName>
</protein>
<evidence type="ECO:0000256" key="3">
    <source>
        <dbReference type="ARBA" id="ARBA00022692"/>
    </source>
</evidence>
<feature type="transmembrane region" description="Helical" evidence="6">
    <location>
        <begin position="148"/>
        <end position="166"/>
    </location>
</feature>
<feature type="transmembrane region" description="Helical" evidence="6">
    <location>
        <begin position="6"/>
        <end position="31"/>
    </location>
</feature>
<name>A0ABQ6INY6_9MICO</name>
<feature type="transmembrane region" description="Helical" evidence="6">
    <location>
        <begin position="178"/>
        <end position="196"/>
    </location>
</feature>
<dbReference type="PANTHER" id="PTHR43124:SF3">
    <property type="entry name" value="CHLORAMPHENICOL EFFLUX PUMP RV0191"/>
    <property type="match status" value="1"/>
</dbReference>
<feature type="transmembrane region" description="Helical" evidence="6">
    <location>
        <begin position="43"/>
        <end position="67"/>
    </location>
</feature>
<dbReference type="SUPFAM" id="SSF103473">
    <property type="entry name" value="MFS general substrate transporter"/>
    <property type="match status" value="1"/>
</dbReference>
<feature type="transmembrane region" description="Helical" evidence="6">
    <location>
        <begin position="73"/>
        <end position="94"/>
    </location>
</feature>
<dbReference type="InterPro" id="IPR036259">
    <property type="entry name" value="MFS_trans_sf"/>
</dbReference>
<evidence type="ECO:0000313" key="7">
    <source>
        <dbReference type="EMBL" id="GMA39610.1"/>
    </source>
</evidence>
<gene>
    <name evidence="7" type="ORF">GCM10025883_16550</name>
</gene>
<organism evidence="7 8">
    <name type="scientific">Mobilicoccus caccae</name>
    <dbReference type="NCBI Taxonomy" id="1859295"/>
    <lineage>
        <taxon>Bacteria</taxon>
        <taxon>Bacillati</taxon>
        <taxon>Actinomycetota</taxon>
        <taxon>Actinomycetes</taxon>
        <taxon>Micrococcales</taxon>
        <taxon>Dermatophilaceae</taxon>
        <taxon>Mobilicoccus</taxon>
    </lineage>
</organism>
<comment type="caution">
    <text evidence="7">The sequence shown here is derived from an EMBL/GenBank/DDBJ whole genome shotgun (WGS) entry which is preliminary data.</text>
</comment>
<dbReference type="Gene3D" id="1.20.1250.20">
    <property type="entry name" value="MFS general substrate transporter like domains"/>
    <property type="match status" value="1"/>
</dbReference>
<evidence type="ECO:0000256" key="2">
    <source>
        <dbReference type="ARBA" id="ARBA00022475"/>
    </source>
</evidence>
<evidence type="ECO:0000256" key="5">
    <source>
        <dbReference type="ARBA" id="ARBA00023136"/>
    </source>
</evidence>
<evidence type="ECO:0000256" key="6">
    <source>
        <dbReference type="SAM" id="Phobius"/>
    </source>
</evidence>
<evidence type="ECO:0008006" key="9">
    <source>
        <dbReference type="Google" id="ProtNLM"/>
    </source>
</evidence>
<sequence length="243" mass="24931">MALAPSPWILAVGAVLSGSAAGWVWAPYSDIVSRTAARRHQPVLLAVITTGTSLGLIALAGVALVGLSSSWRVTWAGIASAAALAAAVNLRAVPALKPHDDDRGPTQTRSPWRRAMVPPLVYAVLYFAAITVYFTYASESVRLGGNTASATSLLFALIGLGGLAGLGTARMTRAAGTAKVGVASVWVVSLALVLLGLGRSSIAVILASAVLLGIGYMVGSARTRTAWTAAHSDPLVLTSSFRR</sequence>
<keyword evidence="8" id="KW-1185">Reference proteome</keyword>
<dbReference type="PANTHER" id="PTHR43124">
    <property type="entry name" value="PURINE EFFLUX PUMP PBUE"/>
    <property type="match status" value="1"/>
</dbReference>
<dbReference type="InterPro" id="IPR050189">
    <property type="entry name" value="MFS_Efflux_Transporters"/>
</dbReference>
<reference evidence="8" key="1">
    <citation type="journal article" date="2019" name="Int. J. Syst. Evol. Microbiol.">
        <title>The Global Catalogue of Microorganisms (GCM) 10K type strain sequencing project: providing services to taxonomists for standard genome sequencing and annotation.</title>
        <authorList>
            <consortium name="The Broad Institute Genomics Platform"/>
            <consortium name="The Broad Institute Genome Sequencing Center for Infectious Disease"/>
            <person name="Wu L."/>
            <person name="Ma J."/>
        </authorList>
    </citation>
    <scope>NUCLEOTIDE SEQUENCE [LARGE SCALE GENOMIC DNA]</scope>
    <source>
        <strain evidence="8">NBRC 113072</strain>
    </source>
</reference>
<proteinExistence type="predicted"/>
<keyword evidence="4 6" id="KW-1133">Transmembrane helix</keyword>
<dbReference type="EMBL" id="BSUO01000001">
    <property type="protein sequence ID" value="GMA39610.1"/>
    <property type="molecule type" value="Genomic_DNA"/>
</dbReference>
<dbReference type="Pfam" id="PF07690">
    <property type="entry name" value="MFS_1"/>
    <property type="match status" value="1"/>
</dbReference>
<keyword evidence="2" id="KW-1003">Cell membrane</keyword>
<dbReference type="Proteomes" id="UP001157126">
    <property type="component" value="Unassembled WGS sequence"/>
</dbReference>
<evidence type="ECO:0000313" key="8">
    <source>
        <dbReference type="Proteomes" id="UP001157126"/>
    </source>
</evidence>